<accession>A0AAQ1HNY0</accession>
<dbReference type="AlphaFoldDB" id="A0AAQ1HNY0"/>
<gene>
    <name evidence="2" type="ORF">SAMN05216577_1168</name>
</gene>
<protein>
    <submittedName>
        <fullName evidence="2">KorB domain-containing protein</fullName>
    </submittedName>
</protein>
<organism evidence="2 3">
    <name type="scientific">Pseudomonas citronellolis</name>
    <dbReference type="NCBI Taxonomy" id="53408"/>
    <lineage>
        <taxon>Bacteria</taxon>
        <taxon>Pseudomonadati</taxon>
        <taxon>Pseudomonadota</taxon>
        <taxon>Gammaproteobacteria</taxon>
        <taxon>Pseudomonadales</taxon>
        <taxon>Pseudomonadaceae</taxon>
        <taxon>Pseudomonas</taxon>
    </lineage>
</organism>
<evidence type="ECO:0000313" key="2">
    <source>
        <dbReference type="EMBL" id="SFD07263.1"/>
    </source>
</evidence>
<feature type="domain" description="ParB/Spo0J HTH" evidence="1">
    <location>
        <begin position="151"/>
        <end position="222"/>
    </location>
</feature>
<dbReference type="InterPro" id="IPR041468">
    <property type="entry name" value="HTH_ParB/Spo0J"/>
</dbReference>
<dbReference type="Gene3D" id="1.10.10.2830">
    <property type="match status" value="1"/>
</dbReference>
<dbReference type="RefSeq" id="WP_074980939.1">
    <property type="nucleotide sequence ID" value="NZ_FOLS01000016.1"/>
</dbReference>
<sequence>MAEKHSFKSLRRSGKAKSRDLYRFRYSDLVIVDGQSGRDTTTQRYRDSLPEIVAFMRKGGKVPPLEVNVNPDTGAVEIVQGHRRHYGYGVTIPEKQAELRGLLRDDMDEASRQKLLEKIDDLEYVDCVPSEGNDLARCIRITTGNEGLAMSEVEVAHNYGRLESEFGLDAAQIADAIGKPLKHVKMHLALHHANHDVQQAVEEGRIALTEAVELLAKHGSKTGEVIAAEHAKAVKNGKAKVTKGTMRGITIPRRLLDAGAAAVTAVRGSLSDDAIKAIASYRETGSDCVVGLQASVLHDLVDVSNLIAEAREKAQERQAKNTPPEEDHGL</sequence>
<keyword evidence="3" id="KW-1185">Reference proteome</keyword>
<reference evidence="2 3" key="1">
    <citation type="submission" date="2016-10" db="EMBL/GenBank/DDBJ databases">
        <authorList>
            <person name="Varghese N."/>
            <person name="Submissions S."/>
        </authorList>
    </citation>
    <scope>NUCLEOTIDE SEQUENCE [LARGE SCALE GENOMIC DNA]</scope>
    <source>
        <strain evidence="2 3">LMG 18378</strain>
    </source>
</reference>
<proteinExistence type="predicted"/>
<evidence type="ECO:0000259" key="1">
    <source>
        <dbReference type="Pfam" id="PF17762"/>
    </source>
</evidence>
<name>A0AAQ1HNY0_9PSED</name>
<dbReference type="Pfam" id="PF17762">
    <property type="entry name" value="HTH_ParB"/>
    <property type="match status" value="1"/>
</dbReference>
<dbReference type="EMBL" id="FOLS01000016">
    <property type="protein sequence ID" value="SFD07263.1"/>
    <property type="molecule type" value="Genomic_DNA"/>
</dbReference>
<evidence type="ECO:0000313" key="3">
    <source>
        <dbReference type="Proteomes" id="UP000183385"/>
    </source>
</evidence>
<dbReference type="SUPFAM" id="SSF109709">
    <property type="entry name" value="KorB DNA-binding domain-like"/>
    <property type="match status" value="1"/>
</dbReference>
<dbReference type="Proteomes" id="UP000183385">
    <property type="component" value="Unassembled WGS sequence"/>
</dbReference>
<comment type="caution">
    <text evidence="2">The sequence shown here is derived from an EMBL/GenBank/DDBJ whole genome shotgun (WGS) entry which is preliminary data.</text>
</comment>